<dbReference type="RefSeq" id="WP_271055543.1">
    <property type="nucleotide sequence ID" value="NZ_JAQIIO010000017.1"/>
</dbReference>
<keyword evidence="3" id="KW-0057">Aromatic amino acid biosynthesis</keyword>
<protein>
    <submittedName>
        <fullName evidence="5">Shikimate dehydrogenase</fullName>
        <ecNumber evidence="5">1.1.1.25</ecNumber>
    </submittedName>
</protein>
<dbReference type="Proteomes" id="UP001528040">
    <property type="component" value="Unassembled WGS sequence"/>
</dbReference>
<dbReference type="SUPFAM" id="SSF53223">
    <property type="entry name" value="Aminoacid dehydrogenase-like, N-terminal domain"/>
    <property type="match status" value="1"/>
</dbReference>
<evidence type="ECO:0000259" key="4">
    <source>
        <dbReference type="Pfam" id="PF08501"/>
    </source>
</evidence>
<dbReference type="InterPro" id="IPR046346">
    <property type="entry name" value="Aminoacid_DH-like_N_sf"/>
</dbReference>
<gene>
    <name evidence="5" type="ORF">O2N63_17215</name>
</gene>
<evidence type="ECO:0000256" key="1">
    <source>
        <dbReference type="ARBA" id="ARBA00004871"/>
    </source>
</evidence>
<evidence type="ECO:0000313" key="5">
    <source>
        <dbReference type="EMBL" id="MDA5095833.1"/>
    </source>
</evidence>
<dbReference type="EC" id="1.1.1.25" evidence="5"/>
<dbReference type="GO" id="GO:0004764">
    <property type="term" value="F:shikimate 3-dehydrogenase (NADP+) activity"/>
    <property type="evidence" value="ECO:0007669"/>
    <property type="project" value="UniProtKB-EC"/>
</dbReference>
<proteinExistence type="predicted"/>
<keyword evidence="6" id="KW-1185">Reference proteome</keyword>
<dbReference type="PANTHER" id="PTHR21089">
    <property type="entry name" value="SHIKIMATE DEHYDROGENASE"/>
    <property type="match status" value="1"/>
</dbReference>
<feature type="domain" description="Shikimate dehydrogenase substrate binding N-terminal" evidence="4">
    <location>
        <begin position="5"/>
        <end position="92"/>
    </location>
</feature>
<organism evidence="5 6">
    <name type="scientific">Aliiroseovarius salicola</name>
    <dbReference type="NCBI Taxonomy" id="3009082"/>
    <lineage>
        <taxon>Bacteria</taxon>
        <taxon>Pseudomonadati</taxon>
        <taxon>Pseudomonadota</taxon>
        <taxon>Alphaproteobacteria</taxon>
        <taxon>Rhodobacterales</taxon>
        <taxon>Paracoccaceae</taxon>
        <taxon>Aliiroseovarius</taxon>
    </lineage>
</organism>
<dbReference type="Pfam" id="PF08501">
    <property type="entry name" value="Shikimate_dh_N"/>
    <property type="match status" value="1"/>
</dbReference>
<dbReference type="PANTHER" id="PTHR21089:SF1">
    <property type="entry name" value="BIFUNCTIONAL 3-DEHYDROQUINATE DEHYDRATASE_SHIKIMATE DEHYDROGENASE, CHLOROPLASTIC"/>
    <property type="match status" value="1"/>
</dbReference>
<dbReference type="InterPro" id="IPR022893">
    <property type="entry name" value="Shikimate_DH_fam"/>
</dbReference>
<accession>A0ABT4W5Q2</accession>
<reference evidence="5 6" key="1">
    <citation type="submission" date="2023-01" db="EMBL/GenBank/DDBJ databases">
        <authorList>
            <person name="Yoon J.-W."/>
        </authorList>
    </citation>
    <scope>NUCLEOTIDE SEQUENCE [LARGE SCALE GENOMIC DNA]</scope>
    <source>
        <strain evidence="5 6">KMU-50</strain>
    </source>
</reference>
<comment type="caution">
    <text evidence="5">The sequence shown here is derived from an EMBL/GenBank/DDBJ whole genome shotgun (WGS) entry which is preliminary data.</text>
</comment>
<dbReference type="Gene3D" id="3.40.50.720">
    <property type="entry name" value="NAD(P)-binding Rossmann-like Domain"/>
    <property type="match status" value="1"/>
</dbReference>
<comment type="pathway">
    <text evidence="1">Metabolic intermediate biosynthesis; chorismate biosynthesis; chorismate from D-erythrose 4-phosphate and phosphoenolpyruvate: step 4/7.</text>
</comment>
<evidence type="ECO:0000256" key="2">
    <source>
        <dbReference type="ARBA" id="ARBA00023002"/>
    </source>
</evidence>
<dbReference type="Gene3D" id="3.40.50.10860">
    <property type="entry name" value="Leucine Dehydrogenase, chain A, domain 1"/>
    <property type="match status" value="1"/>
</dbReference>
<keyword evidence="3" id="KW-0028">Amino-acid biosynthesis</keyword>
<dbReference type="InterPro" id="IPR036291">
    <property type="entry name" value="NAD(P)-bd_dom_sf"/>
</dbReference>
<evidence type="ECO:0000256" key="3">
    <source>
        <dbReference type="ARBA" id="ARBA00023141"/>
    </source>
</evidence>
<keyword evidence="2 5" id="KW-0560">Oxidoreductase</keyword>
<evidence type="ECO:0000313" key="6">
    <source>
        <dbReference type="Proteomes" id="UP001528040"/>
    </source>
</evidence>
<dbReference type="SUPFAM" id="SSF51735">
    <property type="entry name" value="NAD(P)-binding Rossmann-fold domains"/>
    <property type="match status" value="1"/>
</dbReference>
<name>A0ABT4W5Q2_9RHOB</name>
<dbReference type="NCBIfam" id="NF009201">
    <property type="entry name" value="PRK12549.1"/>
    <property type="match status" value="1"/>
</dbReference>
<dbReference type="EMBL" id="JAQIIO010000017">
    <property type="protein sequence ID" value="MDA5095833.1"/>
    <property type="molecule type" value="Genomic_DNA"/>
</dbReference>
<dbReference type="InterPro" id="IPR013708">
    <property type="entry name" value="Shikimate_DH-bd_N"/>
</dbReference>
<sequence>MKAALIGHGIAGSLTPDMHMAEARAQGFDYEYQRFDTATAPYAGQSLTALLDLAREQGMTGVNITYPFKVDAADMMDDLSDTARLLGAVNTVLFDQGRRVGHNTDYVGFRSALRRGLPHAPITRALLVGAGGAGGAVALALIDQGTDVLFLLDQDRKKAEELKTRLTAARPRVAVSVVDTFAEAQPEQLNGIANATPMGMAAYPGMALDPSGLPSGGWVADIVYFPRQTALLERAENLRLRTMDGSGMAIFQAASAFHLLTGRTASPDRMYESFEQFAPKTEEVSA</sequence>